<proteinExistence type="predicted"/>
<feature type="compositionally biased region" description="Polar residues" evidence="2">
    <location>
        <begin position="467"/>
        <end position="483"/>
    </location>
</feature>
<feature type="region of interest" description="Disordered" evidence="2">
    <location>
        <begin position="430"/>
        <end position="483"/>
    </location>
</feature>
<evidence type="ECO:0000313" key="5">
    <source>
        <dbReference type="Proteomes" id="UP000053240"/>
    </source>
</evidence>
<feature type="compositionally biased region" description="Polar residues" evidence="2">
    <location>
        <begin position="671"/>
        <end position="681"/>
    </location>
</feature>
<feature type="chain" id="PRO_5008264444" evidence="3">
    <location>
        <begin position="17"/>
        <end position="893"/>
    </location>
</feature>
<feature type="compositionally biased region" description="Basic and acidic residues" evidence="2">
    <location>
        <begin position="218"/>
        <end position="240"/>
    </location>
</feature>
<feature type="compositionally biased region" description="Basic and acidic residues" evidence="2">
    <location>
        <begin position="356"/>
        <end position="369"/>
    </location>
</feature>
<dbReference type="KEGG" id="pmac:106720144"/>
<feature type="compositionally biased region" description="Polar residues" evidence="2">
    <location>
        <begin position="582"/>
        <end position="593"/>
    </location>
</feature>
<accession>A0A194QL05</accession>
<dbReference type="AlphaFoldDB" id="A0A194QL05"/>
<dbReference type="EMBL" id="KQ461198">
    <property type="protein sequence ID" value="KPJ06212.1"/>
    <property type="molecule type" value="Genomic_DNA"/>
</dbReference>
<evidence type="ECO:0000256" key="1">
    <source>
        <dbReference type="SAM" id="Coils"/>
    </source>
</evidence>
<evidence type="ECO:0000313" key="4">
    <source>
        <dbReference type="EMBL" id="KPJ06212.1"/>
    </source>
</evidence>
<feature type="compositionally biased region" description="Basic and acidic residues" evidence="2">
    <location>
        <begin position="323"/>
        <end position="347"/>
    </location>
</feature>
<organism evidence="4 5">
    <name type="scientific">Papilio machaon</name>
    <name type="common">Old World swallowtail butterfly</name>
    <dbReference type="NCBI Taxonomy" id="76193"/>
    <lineage>
        <taxon>Eukaryota</taxon>
        <taxon>Metazoa</taxon>
        <taxon>Ecdysozoa</taxon>
        <taxon>Arthropoda</taxon>
        <taxon>Hexapoda</taxon>
        <taxon>Insecta</taxon>
        <taxon>Pterygota</taxon>
        <taxon>Neoptera</taxon>
        <taxon>Endopterygota</taxon>
        <taxon>Lepidoptera</taxon>
        <taxon>Glossata</taxon>
        <taxon>Ditrysia</taxon>
        <taxon>Papilionoidea</taxon>
        <taxon>Papilionidae</taxon>
        <taxon>Papilioninae</taxon>
        <taxon>Papilio</taxon>
    </lineage>
</organism>
<dbReference type="OrthoDB" id="7467351at2759"/>
<feature type="compositionally biased region" description="Basic and acidic residues" evidence="2">
    <location>
        <begin position="430"/>
        <end position="446"/>
    </location>
</feature>
<feature type="region of interest" description="Disordered" evidence="2">
    <location>
        <begin position="210"/>
        <end position="240"/>
    </location>
</feature>
<dbReference type="InParanoid" id="A0A194QL05"/>
<feature type="coiled-coil region" evidence="1">
    <location>
        <begin position="144"/>
        <end position="178"/>
    </location>
</feature>
<evidence type="ECO:0000256" key="2">
    <source>
        <dbReference type="SAM" id="MobiDB-lite"/>
    </source>
</evidence>
<feature type="compositionally biased region" description="Basic and acidic residues" evidence="2">
    <location>
        <begin position="641"/>
        <end position="655"/>
    </location>
</feature>
<feature type="compositionally biased region" description="Polar residues" evidence="2">
    <location>
        <begin position="311"/>
        <end position="322"/>
    </location>
</feature>
<protein>
    <submittedName>
        <fullName evidence="4">Uncharacterized protein</fullName>
    </submittedName>
</protein>
<feature type="region of interest" description="Disordered" evidence="2">
    <location>
        <begin position="784"/>
        <end position="806"/>
    </location>
</feature>
<reference evidence="4 5" key="1">
    <citation type="journal article" date="2015" name="Nat. Commun.">
        <title>Outbred genome sequencing and CRISPR/Cas9 gene editing in butterflies.</title>
        <authorList>
            <person name="Li X."/>
            <person name="Fan D."/>
            <person name="Zhang W."/>
            <person name="Liu G."/>
            <person name="Zhang L."/>
            <person name="Zhao L."/>
            <person name="Fang X."/>
            <person name="Chen L."/>
            <person name="Dong Y."/>
            <person name="Chen Y."/>
            <person name="Ding Y."/>
            <person name="Zhao R."/>
            <person name="Feng M."/>
            <person name="Zhu Y."/>
            <person name="Feng Y."/>
            <person name="Jiang X."/>
            <person name="Zhu D."/>
            <person name="Xiang H."/>
            <person name="Feng X."/>
            <person name="Li S."/>
            <person name="Wang J."/>
            <person name="Zhang G."/>
            <person name="Kronforst M.R."/>
            <person name="Wang W."/>
        </authorList>
    </citation>
    <scope>NUCLEOTIDE SEQUENCE [LARGE SCALE GENOMIC DNA]</scope>
    <source>
        <strain evidence="4">Ya'a_city_454_Pm</strain>
        <tissue evidence="4">Whole body</tissue>
    </source>
</reference>
<keyword evidence="1" id="KW-0175">Coiled coil</keyword>
<feature type="region of interest" description="Disordered" evidence="2">
    <location>
        <begin position="311"/>
        <end position="369"/>
    </location>
</feature>
<gene>
    <name evidence="4" type="ORF">RR48_14654</name>
</gene>
<keyword evidence="3" id="KW-0732">Signal</keyword>
<sequence length="893" mass="100654">MKTLLVFLTLWSTCFSKPSTLQEQSLLVEPVETQTEFVGRAHLQDQETAISDTTHDEHSGTEFQQSFSGSPLQEKSIIASQQPLLIKKGYRIYRSADEEQTLTDTNQKCNKQVKVNICEEDNETKGNQMRFDDTFFRSHENMTKNEMKKTIKMVKEVVEHMQKDLQNLEDTSTDLLTEEQLQSGQKKSQMQDDFVILHTVLDDLVKHIGDSSQLSNSDADKKDTKHASHEDTEESRMMKWKDTINRIQENSGRNIEDRFAKDNGVAEINHVQSNSHDTIMENEDKTSPPHIQSLEALSRNNEDAEMSITQDINKKGSLQSDSLRLEEASTSQTREEELSSKSTDTDHMILQNNDVENTHETTKTTEQEDDKTLGVNTVAVLQDHMQDKRTITHMVKRKSDEMEHTLNTDHADEHLSTPNLMHHKNDLEFKSRDDNHASDSATKIDDINEQTQYTDSAKQSDNEMDTDTLQQVKSSSNSDIAFDSHSSIAVPPREAAHEGQSILSKQLHSTMNSETPGVPHQLSESLNTRLAMDQNNQALRTMSSNEIQTQHSSLQSLFNDNSQIAATGKANTNVGKMDESSQQHFNGQDSTKWAQERGMSDTSMSDSLKMNNKMQQEKSGIHSQNSMSKSEHETGHHHHAMHEGEHIHRLHETSQHQHSGRNPIDEHFRPSLSTSHPNSQLRNEEIHSVHNHNSQLSNGRFAHDHYMMPAMRANMGFSDSTSMSMQSQHNLNIPHGHHFSTGPHGQAMFHNKQISETDSMVQASEHVGMRDAMLRSAGEYSHYYNNQGNNKGSGYQEQPSMQPVSSGSGAVGLFPNANVGGCGIPLLLSCSPNVVSGTLAKGQPTHIAPSYRSMDAYRYHKKRETKNSNSKLDVKKVPKIMLKRKIEAANVIN</sequence>
<feature type="region of interest" description="Disordered" evidence="2">
    <location>
        <begin position="574"/>
        <end position="681"/>
    </location>
</feature>
<feature type="signal peptide" evidence="3">
    <location>
        <begin position="1"/>
        <end position="16"/>
    </location>
</feature>
<keyword evidence="5" id="KW-1185">Reference proteome</keyword>
<feature type="compositionally biased region" description="Polar residues" evidence="2">
    <location>
        <begin position="449"/>
        <end position="459"/>
    </location>
</feature>
<feature type="compositionally biased region" description="Polar residues" evidence="2">
    <location>
        <begin position="600"/>
        <end position="614"/>
    </location>
</feature>
<dbReference type="Proteomes" id="UP000053240">
    <property type="component" value="Unassembled WGS sequence"/>
</dbReference>
<name>A0A194QL05_PAPMA</name>
<evidence type="ECO:0000256" key="3">
    <source>
        <dbReference type="SAM" id="SignalP"/>
    </source>
</evidence>